<reference evidence="3 4" key="1">
    <citation type="submission" date="2018-03" db="EMBL/GenBank/DDBJ databases">
        <title>Aquarubrobacter algicola gen. nov., sp. nov., a novel actinobacterium isolated from shallow eutrophic lake during the end of cyanobacterial harmful algal blooms.</title>
        <authorList>
            <person name="Chun S.J."/>
        </authorList>
    </citation>
    <scope>NUCLEOTIDE SEQUENCE [LARGE SCALE GENOMIC DNA]</scope>
    <source>
        <strain evidence="3 4">Seoho-28</strain>
    </source>
</reference>
<protein>
    <recommendedName>
        <fullName evidence="5">Glycosyltransferase RgtA/B/C/D-like domain-containing protein</fullName>
    </recommendedName>
</protein>
<evidence type="ECO:0000256" key="1">
    <source>
        <dbReference type="SAM" id="Phobius"/>
    </source>
</evidence>
<keyword evidence="2" id="KW-0732">Signal</keyword>
<feature type="transmembrane region" description="Helical" evidence="1">
    <location>
        <begin position="59"/>
        <end position="77"/>
    </location>
</feature>
<keyword evidence="1" id="KW-0472">Membrane</keyword>
<feature type="transmembrane region" description="Helical" evidence="1">
    <location>
        <begin position="367"/>
        <end position="388"/>
    </location>
</feature>
<comment type="caution">
    <text evidence="3">The sequence shown here is derived from an EMBL/GenBank/DDBJ whole genome shotgun (WGS) entry which is preliminary data.</text>
</comment>
<organism evidence="3 4">
    <name type="scientific">Paraconexibacter algicola</name>
    <dbReference type="NCBI Taxonomy" id="2133960"/>
    <lineage>
        <taxon>Bacteria</taxon>
        <taxon>Bacillati</taxon>
        <taxon>Actinomycetota</taxon>
        <taxon>Thermoleophilia</taxon>
        <taxon>Solirubrobacterales</taxon>
        <taxon>Paraconexibacteraceae</taxon>
        <taxon>Paraconexibacter</taxon>
    </lineage>
</organism>
<feature type="transmembrane region" description="Helical" evidence="1">
    <location>
        <begin position="211"/>
        <end position="231"/>
    </location>
</feature>
<feature type="transmembrane region" description="Helical" evidence="1">
    <location>
        <begin position="428"/>
        <end position="447"/>
    </location>
</feature>
<dbReference type="EMBL" id="PYYB01000001">
    <property type="protein sequence ID" value="PTL59922.1"/>
    <property type="molecule type" value="Genomic_DNA"/>
</dbReference>
<dbReference type="AlphaFoldDB" id="A0A2T4UKZ6"/>
<dbReference type="RefSeq" id="WP_107568566.1">
    <property type="nucleotide sequence ID" value="NZ_PYYB01000001.1"/>
</dbReference>
<keyword evidence="1" id="KW-0812">Transmembrane</keyword>
<proteinExistence type="predicted"/>
<feature type="transmembrane region" description="Helical" evidence="1">
    <location>
        <begin position="34"/>
        <end position="52"/>
    </location>
</feature>
<evidence type="ECO:0000256" key="2">
    <source>
        <dbReference type="SAM" id="SignalP"/>
    </source>
</evidence>
<keyword evidence="1" id="KW-1133">Transmembrane helix</keyword>
<sequence length="644" mass="66443">MSPLIHHAALVAACLALGAAGLRAAAACGADGLLRLVAAAPLAVAVAVAQALALGRVDLAASPVLLLAGAVLAWVLAREVLPAPAAPLLGAWRAWWPAQPQAARFAIGAAAGAWVAWTSWQLRFPHLDVDGLIYHLPLVASWMPDGDTGAATPLIEGLPVGNYPLTNEVALAWMTGITHSLVPMSVWSPMLWALAALAAVCGLRALGVDRLVTGVATAALLTMPLVAVQLGGPLTDLPALTWAVVCAALCAASTRRPSLLGPAIVAAGLAVGTKTTPAPLLLLALGTAAWHARASLLPLAARTLAPCVALGAVVGLAWMTRNLVDHGSPLWPFVEGPGSDPLPPALRGFDASFLDDPSGMLSGRADLYLETVSGGFWLLVGALLVPLLRRTRAALLLAAATVLGVFFWMNAPYTGIQSDELAVGATRYLLPALACATVAVAVATSGAGTWTRRVGTGVLMLSLVASLLRMAELGFPYTPSVATIVAGGLLGAAVVGAAPRVAALEGRVPVRRLTPVVAAGFATLVMAGQAEGYLLRHAGLQLFDRPVLGALLRDPTFTIGEGREVAMAPAVLGSLVGERLQHRVLLIPADEPCATTRARRARGWVIAQIQPDTPRGRALVACMQGEPELFRDGRYVVWSALPPR</sequence>
<feature type="transmembrane region" description="Helical" evidence="1">
    <location>
        <begin position="299"/>
        <end position="319"/>
    </location>
</feature>
<feature type="transmembrane region" description="Helical" evidence="1">
    <location>
        <begin position="186"/>
        <end position="206"/>
    </location>
</feature>
<gene>
    <name evidence="3" type="ORF">C7Y72_09825</name>
</gene>
<evidence type="ECO:0000313" key="3">
    <source>
        <dbReference type="EMBL" id="PTL59922.1"/>
    </source>
</evidence>
<feature type="signal peptide" evidence="2">
    <location>
        <begin position="1"/>
        <end position="24"/>
    </location>
</feature>
<dbReference type="OrthoDB" id="5173339at2"/>
<feature type="transmembrane region" description="Helical" evidence="1">
    <location>
        <begin position="454"/>
        <end position="471"/>
    </location>
</feature>
<accession>A0A2T4UKZ6</accession>
<feature type="chain" id="PRO_5039686260" description="Glycosyltransferase RgtA/B/C/D-like domain-containing protein" evidence="2">
    <location>
        <begin position="25"/>
        <end position="644"/>
    </location>
</feature>
<dbReference type="Proteomes" id="UP000240739">
    <property type="component" value="Unassembled WGS sequence"/>
</dbReference>
<evidence type="ECO:0008006" key="5">
    <source>
        <dbReference type="Google" id="ProtNLM"/>
    </source>
</evidence>
<name>A0A2T4UKZ6_9ACTN</name>
<feature type="transmembrane region" description="Helical" evidence="1">
    <location>
        <begin position="477"/>
        <end position="498"/>
    </location>
</feature>
<keyword evidence="4" id="KW-1185">Reference proteome</keyword>
<feature type="transmembrane region" description="Helical" evidence="1">
    <location>
        <begin position="395"/>
        <end position="416"/>
    </location>
</feature>
<evidence type="ECO:0000313" key="4">
    <source>
        <dbReference type="Proteomes" id="UP000240739"/>
    </source>
</evidence>